<name>A0A0G4KY62_VERLO</name>
<accession>A0A0G4KY62</accession>
<evidence type="ECO:0000259" key="3">
    <source>
        <dbReference type="PROSITE" id="PS51186"/>
    </source>
</evidence>
<proteinExistence type="predicted"/>
<dbReference type="GO" id="GO:0008080">
    <property type="term" value="F:N-acetyltransferase activity"/>
    <property type="evidence" value="ECO:0007669"/>
    <property type="project" value="TreeGrafter"/>
</dbReference>
<dbReference type="EMBL" id="CVQH01005557">
    <property type="protein sequence ID" value="CRK14320.1"/>
    <property type="molecule type" value="Genomic_DNA"/>
</dbReference>
<dbReference type="STRING" id="100787.A0A0G4KY62"/>
<dbReference type="PANTHER" id="PTHR10545:SF29">
    <property type="entry name" value="GH14572P-RELATED"/>
    <property type="match status" value="1"/>
</dbReference>
<keyword evidence="2" id="KW-0012">Acyltransferase</keyword>
<protein>
    <recommendedName>
        <fullName evidence="3">N-acetyltransferase domain-containing protein</fullName>
    </recommendedName>
</protein>
<dbReference type="Proteomes" id="UP000044602">
    <property type="component" value="Unassembled WGS sequence"/>
</dbReference>
<reference evidence="4 5" key="1">
    <citation type="submission" date="2015-05" db="EMBL/GenBank/DDBJ databases">
        <authorList>
            <person name="Wang D.B."/>
            <person name="Wang M."/>
        </authorList>
    </citation>
    <scope>NUCLEOTIDE SEQUENCE [LARGE SCALE GENOMIC DNA]</scope>
    <source>
        <strain evidence="4">VL1</strain>
    </source>
</reference>
<dbReference type="Pfam" id="PF00583">
    <property type="entry name" value="Acetyltransf_1"/>
    <property type="match status" value="1"/>
</dbReference>
<keyword evidence="1" id="KW-0808">Transferase</keyword>
<dbReference type="PANTHER" id="PTHR10545">
    <property type="entry name" value="DIAMINE N-ACETYLTRANSFERASE"/>
    <property type="match status" value="1"/>
</dbReference>
<evidence type="ECO:0000313" key="5">
    <source>
        <dbReference type="Proteomes" id="UP000044602"/>
    </source>
</evidence>
<dbReference type="AlphaFoldDB" id="A0A0G4KY62"/>
<evidence type="ECO:0000256" key="2">
    <source>
        <dbReference type="ARBA" id="ARBA00023315"/>
    </source>
</evidence>
<dbReference type="PROSITE" id="PS51186">
    <property type="entry name" value="GNAT"/>
    <property type="match status" value="1"/>
</dbReference>
<sequence length="193" mass="22079">MERRWQSYGNTPTHIMATQCSYRFASREDVPTIYSFLREGSSEQDPESKPKVTEAKLLDTLSFIESSKDVRSGPSFTPGFAKTLLLISPEGDIAGMAMFFYNYSTWSAEPGICLEELFVSNRYRRRGYAGLLIKRLATEAQELGGTKLEWNCYRSNEPALRFYDSLGAKRMEHWVTLKLDKEAMDQLAKAEKK</sequence>
<gene>
    <name evidence="4" type="ORF">BN1708_002597</name>
</gene>
<feature type="domain" description="N-acetyltransferase" evidence="3">
    <location>
        <begin position="20"/>
        <end position="189"/>
    </location>
</feature>
<dbReference type="Gene3D" id="3.40.630.30">
    <property type="match status" value="1"/>
</dbReference>
<dbReference type="InterPro" id="IPR051016">
    <property type="entry name" value="Diverse_Substrate_AcTransf"/>
</dbReference>
<evidence type="ECO:0000313" key="4">
    <source>
        <dbReference type="EMBL" id="CRK14320.1"/>
    </source>
</evidence>
<evidence type="ECO:0000256" key="1">
    <source>
        <dbReference type="ARBA" id="ARBA00022679"/>
    </source>
</evidence>
<keyword evidence="5" id="KW-1185">Reference proteome</keyword>
<organism evidence="4 5">
    <name type="scientific">Verticillium longisporum</name>
    <name type="common">Verticillium dahliae var. longisporum</name>
    <dbReference type="NCBI Taxonomy" id="100787"/>
    <lineage>
        <taxon>Eukaryota</taxon>
        <taxon>Fungi</taxon>
        <taxon>Dikarya</taxon>
        <taxon>Ascomycota</taxon>
        <taxon>Pezizomycotina</taxon>
        <taxon>Sordariomycetes</taxon>
        <taxon>Hypocreomycetidae</taxon>
        <taxon>Glomerellales</taxon>
        <taxon>Plectosphaerellaceae</taxon>
        <taxon>Verticillium</taxon>
    </lineage>
</organism>
<dbReference type="CDD" id="cd04301">
    <property type="entry name" value="NAT_SF"/>
    <property type="match status" value="1"/>
</dbReference>
<dbReference type="InterPro" id="IPR016181">
    <property type="entry name" value="Acyl_CoA_acyltransferase"/>
</dbReference>
<dbReference type="SUPFAM" id="SSF55729">
    <property type="entry name" value="Acyl-CoA N-acyltransferases (Nat)"/>
    <property type="match status" value="1"/>
</dbReference>
<dbReference type="InterPro" id="IPR000182">
    <property type="entry name" value="GNAT_dom"/>
</dbReference>